<dbReference type="InterPro" id="IPR025337">
    <property type="entry name" value="Questin_oxidase-like"/>
</dbReference>
<dbReference type="PANTHER" id="PTHR35870">
    <property type="entry name" value="PROTEIN, PUTATIVE (AFU_ORTHOLOGUE AFUA_5G03330)-RELATED"/>
    <property type="match status" value="1"/>
</dbReference>
<dbReference type="PANTHER" id="PTHR35870:SF1">
    <property type="entry name" value="PROTEIN, PUTATIVE (AFU_ORTHOLOGUE AFUA_5G03330)-RELATED"/>
    <property type="match status" value="1"/>
</dbReference>
<dbReference type="EMBL" id="LK056683">
    <property type="protein sequence ID" value="CDU25031.1"/>
    <property type="molecule type" value="Genomic_DNA"/>
</dbReference>
<keyword evidence="1" id="KW-0560">Oxidoreductase</keyword>
<feature type="region of interest" description="Disordered" evidence="2">
    <location>
        <begin position="1"/>
        <end position="26"/>
    </location>
</feature>
<protein>
    <submittedName>
        <fullName evidence="3">Uncharacterized protein</fullName>
    </submittedName>
</protein>
<reference evidence="3" key="1">
    <citation type="submission" date="2014-06" db="EMBL/GenBank/DDBJ databases">
        <authorList>
            <person name="Ju J."/>
            <person name="Zhang J."/>
        </authorList>
    </citation>
    <scope>NUCLEOTIDE SEQUENCE</scope>
    <source>
        <strain evidence="3">SscI8</strain>
    </source>
</reference>
<organism evidence="3">
    <name type="scientific">Sporisorium scitamineum</name>
    <dbReference type="NCBI Taxonomy" id="49012"/>
    <lineage>
        <taxon>Eukaryota</taxon>
        <taxon>Fungi</taxon>
        <taxon>Dikarya</taxon>
        <taxon>Basidiomycota</taxon>
        <taxon>Ustilaginomycotina</taxon>
        <taxon>Ustilaginomycetes</taxon>
        <taxon>Ustilaginales</taxon>
        <taxon>Ustilaginaceae</taxon>
        <taxon>Sporisorium</taxon>
    </lineage>
</organism>
<proteinExistence type="predicted"/>
<evidence type="ECO:0000256" key="1">
    <source>
        <dbReference type="ARBA" id="ARBA00023002"/>
    </source>
</evidence>
<dbReference type="AlphaFoldDB" id="A0A127ZFZ3"/>
<evidence type="ECO:0000313" key="3">
    <source>
        <dbReference type="EMBL" id="CDU25031.1"/>
    </source>
</evidence>
<dbReference type="GO" id="GO:0016491">
    <property type="term" value="F:oxidoreductase activity"/>
    <property type="evidence" value="ECO:0007669"/>
    <property type="project" value="UniProtKB-KW"/>
</dbReference>
<sequence>MTSSPSSSSSAASTSPSYTTSAFPELTPHIQPSSSTALSALLSANHASHHCFFNTRGMHNHSLHELIADLTLGASPTQLQTHYAYQIKHYLSGFTLNDRTKYNPHFAANNVNVNVKIEKKISEGNWREYVGDARYYWSYLRFFEVQVERFGLREVLERYVFGEEANEGEGEGMMMARFYGGVLHALIHFGYALEMREGKIAAEALAMATSTAASHAWLFDYDWLFERVEGVKGERKGLLELVGEIQRDERLSVDALGLKEEDASLPDRPFEGKGRWGGGGVIQEYVDRSDAVDEKQAMSELALLSALLLGAVPKQADGVAYKHDFFLMHLNREEDVQSWQHEVAELCKQSRTRRHKQQLGNPRTTTTPGNRQAKLINLRFE</sequence>
<evidence type="ECO:0000256" key="2">
    <source>
        <dbReference type="SAM" id="MobiDB-lite"/>
    </source>
</evidence>
<feature type="compositionally biased region" description="Low complexity" evidence="2">
    <location>
        <begin position="1"/>
        <end position="22"/>
    </location>
</feature>
<dbReference type="OrthoDB" id="10004862at2759"/>
<dbReference type="Pfam" id="PF14027">
    <property type="entry name" value="Questin_oxidase"/>
    <property type="match status" value="1"/>
</dbReference>
<gene>
    <name evidence="3" type="ORF">SPSC_04865</name>
</gene>
<name>A0A127ZFZ3_9BASI</name>
<accession>A0A127ZFZ3</accession>